<dbReference type="CDD" id="cd07247">
    <property type="entry name" value="SgaA_N_like"/>
    <property type="match status" value="1"/>
</dbReference>
<dbReference type="PANTHER" id="PTHR33993:SF2">
    <property type="entry name" value="VOC DOMAIN-CONTAINING PROTEIN"/>
    <property type="match status" value="1"/>
</dbReference>
<dbReference type="Proteomes" id="UP001403385">
    <property type="component" value="Unassembled WGS sequence"/>
</dbReference>
<dbReference type="Pfam" id="PF22677">
    <property type="entry name" value="Ble-like_N"/>
    <property type="match status" value="1"/>
</dbReference>
<reference evidence="2 3" key="1">
    <citation type="submission" date="2024-04" db="EMBL/GenBank/DDBJ databases">
        <title>Novel genus in family Flammeovirgaceae.</title>
        <authorList>
            <person name="Nguyen T.H."/>
            <person name="Vuong T.Q."/>
            <person name="Le H."/>
            <person name="Kim S.-G."/>
        </authorList>
    </citation>
    <scope>NUCLEOTIDE SEQUENCE [LARGE SCALE GENOMIC DNA]</scope>
    <source>
        <strain evidence="2 3">JCM 23209</strain>
    </source>
</reference>
<dbReference type="Gene3D" id="3.10.180.10">
    <property type="entry name" value="2,3-Dihydroxybiphenyl 1,2-Dioxygenase, domain 1"/>
    <property type="match status" value="1"/>
</dbReference>
<keyword evidence="3" id="KW-1185">Reference proteome</keyword>
<comment type="caution">
    <text evidence="2">The sequence shown here is derived from an EMBL/GenBank/DDBJ whole genome shotgun (WGS) entry which is preliminary data.</text>
</comment>
<organism evidence="2 3">
    <name type="scientific">Rapidithrix thailandica</name>
    <dbReference type="NCBI Taxonomy" id="413964"/>
    <lineage>
        <taxon>Bacteria</taxon>
        <taxon>Pseudomonadati</taxon>
        <taxon>Bacteroidota</taxon>
        <taxon>Cytophagia</taxon>
        <taxon>Cytophagales</taxon>
        <taxon>Flammeovirgaceae</taxon>
        <taxon>Rapidithrix</taxon>
    </lineage>
</organism>
<name>A0AAW9SAC4_9BACT</name>
<protein>
    <submittedName>
        <fullName evidence="2">VOC family protein</fullName>
    </submittedName>
</protein>
<evidence type="ECO:0000313" key="3">
    <source>
        <dbReference type="Proteomes" id="UP001403385"/>
    </source>
</evidence>
<feature type="domain" description="VOC" evidence="1">
    <location>
        <begin position="3"/>
        <end position="121"/>
    </location>
</feature>
<dbReference type="SUPFAM" id="SSF54593">
    <property type="entry name" value="Glyoxalase/Bleomycin resistance protein/Dihydroxybiphenyl dioxygenase"/>
    <property type="match status" value="1"/>
</dbReference>
<evidence type="ECO:0000259" key="1">
    <source>
        <dbReference type="PROSITE" id="PS51819"/>
    </source>
</evidence>
<gene>
    <name evidence="2" type="ORF">AAG747_23305</name>
</gene>
<dbReference type="InterPro" id="IPR037523">
    <property type="entry name" value="VOC_core"/>
</dbReference>
<dbReference type="InterPro" id="IPR029068">
    <property type="entry name" value="Glyas_Bleomycin-R_OHBP_Dase"/>
</dbReference>
<dbReference type="PANTHER" id="PTHR33993">
    <property type="entry name" value="GLYOXALASE-RELATED"/>
    <property type="match status" value="1"/>
</dbReference>
<sequence>MNSIGWFEIPVQDMDRAVKFYEAVFGQKLQLSEMDNFQMAMFPWEEAGAGASGALVKGEGYIPSHQGTVVYFNCAEGLQQELDRVEPNGGQVLIAKMSIGEYGFVAHFEDTEGNRVALHSME</sequence>
<evidence type="ECO:0000313" key="2">
    <source>
        <dbReference type="EMBL" id="MEN7550868.1"/>
    </source>
</evidence>
<dbReference type="RefSeq" id="WP_346823648.1">
    <property type="nucleotide sequence ID" value="NZ_JBDKWZ010000017.1"/>
</dbReference>
<dbReference type="InterPro" id="IPR052164">
    <property type="entry name" value="Anthracycline_SecMetBiosynth"/>
</dbReference>
<dbReference type="PROSITE" id="PS51819">
    <property type="entry name" value="VOC"/>
    <property type="match status" value="1"/>
</dbReference>
<accession>A0AAW9SAC4</accession>
<dbReference type="EMBL" id="JBDKWZ010000017">
    <property type="protein sequence ID" value="MEN7550868.1"/>
    <property type="molecule type" value="Genomic_DNA"/>
</dbReference>
<dbReference type="AlphaFoldDB" id="A0AAW9SAC4"/>
<dbReference type="InterPro" id="IPR053863">
    <property type="entry name" value="Glyoxy/Ble-like_N"/>
</dbReference>
<proteinExistence type="predicted"/>